<feature type="compositionally biased region" description="Polar residues" evidence="5">
    <location>
        <begin position="216"/>
        <end position="227"/>
    </location>
</feature>
<reference evidence="6 7" key="1">
    <citation type="submission" date="2014-04" db="EMBL/GenBank/DDBJ databases">
        <authorList>
            <consortium name="International Citrus Genome Consortium"/>
            <person name="Gmitter F."/>
            <person name="Chen C."/>
            <person name="Farmerie W."/>
            <person name="Harkins T."/>
            <person name="Desany B."/>
            <person name="Mohiuddin M."/>
            <person name="Kodira C."/>
            <person name="Borodovsky M."/>
            <person name="Lomsadze A."/>
            <person name="Burns P."/>
            <person name="Jenkins J."/>
            <person name="Prochnik S."/>
            <person name="Shu S."/>
            <person name="Chapman J."/>
            <person name="Pitluck S."/>
            <person name="Schmutz J."/>
            <person name="Rokhsar D."/>
        </authorList>
    </citation>
    <scope>NUCLEOTIDE SEQUENCE</scope>
</reference>
<dbReference type="PaxDb" id="2711-XP_006488734.1"/>
<evidence type="ECO:0000313" key="6">
    <source>
        <dbReference type="EMBL" id="KDO72198.1"/>
    </source>
</evidence>
<dbReference type="PANTHER" id="PTHR34451">
    <property type="entry name" value="PHD FINGER FAMILY PROTEIN"/>
    <property type="match status" value="1"/>
</dbReference>
<dbReference type="Proteomes" id="UP000027120">
    <property type="component" value="Unassembled WGS sequence"/>
</dbReference>
<name>A0A067FY04_CITSI</name>
<sequence length="227" mass="23938">MKRDQQSECGVCGSSSERLLLHNVRHRGTYRRLCSNCVLKTHQGLFCPICLQVYDPSPPPPNARRICAKCPSIIHSSCSSSSSSSAIAAAAAAAAATSSSSFICPPCSNPNFTFYNVNNKKPKVNGDTTAPARVSNNDVNEILVDVGSAKALVAAAKIAALSMSKAAAVARVEAERRVKEAALAKKRAREALERLLNLAAEEKKGKLARVDGNNGGPKNSNGFTLGN</sequence>
<dbReference type="GO" id="GO:0008270">
    <property type="term" value="F:zinc ion binding"/>
    <property type="evidence" value="ECO:0007669"/>
    <property type="project" value="UniProtKB-KW"/>
</dbReference>
<dbReference type="SUPFAM" id="SSF57903">
    <property type="entry name" value="FYVE/PHD zinc finger"/>
    <property type="match status" value="1"/>
</dbReference>
<organism evidence="6 7">
    <name type="scientific">Citrus sinensis</name>
    <name type="common">Sweet orange</name>
    <name type="synonym">Citrus aurantium var. sinensis</name>
    <dbReference type="NCBI Taxonomy" id="2711"/>
    <lineage>
        <taxon>Eukaryota</taxon>
        <taxon>Viridiplantae</taxon>
        <taxon>Streptophyta</taxon>
        <taxon>Embryophyta</taxon>
        <taxon>Tracheophyta</taxon>
        <taxon>Spermatophyta</taxon>
        <taxon>Magnoliopsida</taxon>
        <taxon>eudicotyledons</taxon>
        <taxon>Gunneridae</taxon>
        <taxon>Pentapetalae</taxon>
        <taxon>rosids</taxon>
        <taxon>malvids</taxon>
        <taxon>Sapindales</taxon>
        <taxon>Rutaceae</taxon>
        <taxon>Aurantioideae</taxon>
        <taxon>Citrus</taxon>
    </lineage>
</organism>
<dbReference type="eggNOG" id="ENOG502S2BS">
    <property type="taxonomic scope" value="Eukaryota"/>
</dbReference>
<evidence type="ECO:0000313" key="7">
    <source>
        <dbReference type="Proteomes" id="UP000027120"/>
    </source>
</evidence>
<keyword evidence="1" id="KW-0479">Metal-binding</keyword>
<dbReference type="EMBL" id="KK784888">
    <property type="protein sequence ID" value="KDO72198.1"/>
    <property type="molecule type" value="Genomic_DNA"/>
</dbReference>
<evidence type="ECO:0000256" key="2">
    <source>
        <dbReference type="ARBA" id="ARBA00022771"/>
    </source>
</evidence>
<protein>
    <submittedName>
        <fullName evidence="6">Uncharacterized protein</fullName>
    </submittedName>
</protein>
<dbReference type="InterPro" id="IPR013083">
    <property type="entry name" value="Znf_RING/FYVE/PHD"/>
</dbReference>
<keyword evidence="3" id="KW-0862">Zinc</keyword>
<keyword evidence="2" id="KW-0863">Zinc-finger</keyword>
<evidence type="ECO:0000256" key="5">
    <source>
        <dbReference type="SAM" id="MobiDB-lite"/>
    </source>
</evidence>
<proteinExistence type="predicted"/>
<dbReference type="PANTHER" id="PTHR34451:SF7">
    <property type="entry name" value="PHD FINGER FAMILY PROTEIN"/>
    <property type="match status" value="1"/>
</dbReference>
<dbReference type="STRING" id="2711.A0A067FY04"/>
<evidence type="ECO:0000256" key="3">
    <source>
        <dbReference type="ARBA" id="ARBA00022833"/>
    </source>
</evidence>
<feature type="region of interest" description="Disordered" evidence="5">
    <location>
        <begin position="208"/>
        <end position="227"/>
    </location>
</feature>
<evidence type="ECO:0000256" key="4">
    <source>
        <dbReference type="SAM" id="Coils"/>
    </source>
</evidence>
<keyword evidence="4" id="KW-0175">Coiled coil</keyword>
<dbReference type="InterPro" id="IPR011011">
    <property type="entry name" value="Znf_FYVE_PHD"/>
</dbReference>
<evidence type="ECO:0000256" key="1">
    <source>
        <dbReference type="ARBA" id="ARBA00022723"/>
    </source>
</evidence>
<feature type="coiled-coil region" evidence="4">
    <location>
        <begin position="171"/>
        <end position="205"/>
    </location>
</feature>
<dbReference type="Gene3D" id="3.30.40.10">
    <property type="entry name" value="Zinc/RING finger domain, C3HC4 (zinc finger)"/>
    <property type="match status" value="1"/>
</dbReference>
<keyword evidence="7" id="KW-1185">Reference proteome</keyword>
<accession>A0A067FY04</accession>
<gene>
    <name evidence="6" type="ORF">CISIN_1g042859mg</name>
</gene>
<dbReference type="AlphaFoldDB" id="A0A067FY04"/>